<feature type="compositionally biased region" description="Low complexity" evidence="4">
    <location>
        <begin position="222"/>
        <end position="235"/>
    </location>
</feature>
<dbReference type="InterPro" id="IPR006032">
    <property type="entry name" value="Ribosomal_uS12"/>
</dbReference>
<feature type="region of interest" description="Disordered" evidence="4">
    <location>
        <begin position="165"/>
        <end position="196"/>
    </location>
</feature>
<comment type="similarity">
    <text evidence="1">Belongs to the universal ribosomal protein uS12 family.</text>
</comment>
<dbReference type="SMART" id="SM00460">
    <property type="entry name" value="TGc"/>
    <property type="match status" value="1"/>
</dbReference>
<gene>
    <name evidence="6" type="ORF">R3P38DRAFT_2497275</name>
</gene>
<organism evidence="6 7">
    <name type="scientific">Favolaschia claudopus</name>
    <dbReference type="NCBI Taxonomy" id="2862362"/>
    <lineage>
        <taxon>Eukaryota</taxon>
        <taxon>Fungi</taxon>
        <taxon>Dikarya</taxon>
        <taxon>Basidiomycota</taxon>
        <taxon>Agaricomycotina</taxon>
        <taxon>Agaricomycetes</taxon>
        <taxon>Agaricomycetidae</taxon>
        <taxon>Agaricales</taxon>
        <taxon>Marasmiineae</taxon>
        <taxon>Mycenaceae</taxon>
        <taxon>Favolaschia</taxon>
    </lineage>
</organism>
<keyword evidence="2 6" id="KW-0689">Ribosomal protein</keyword>
<evidence type="ECO:0000256" key="3">
    <source>
        <dbReference type="ARBA" id="ARBA00023274"/>
    </source>
</evidence>
<dbReference type="AlphaFoldDB" id="A0AAW0DWA4"/>
<sequence>MGCKYRPLLQSFALTVYVQPTNLAASKPPASSATIVVKTAGLADKAYKKRALGNIYRTSPTGGSSHAKGIVLEKVGVEAKQPNSAIRKCVRVQLIKNGKKVTAFVPNDGCLNFVDENDEVLISGFGRRGKAKGDIPGVRFKVVKVSGVGLLALWKEKKRDRVIAMSVRPPLPPRRSVPAPPPPPYVDDGDESHPEPQVKGIAARIASLHLNEVGRTPSQRPTRASSGTHTTAGTTENDAQENFEKGPPPPPPPRRNAPPPLPARTRRSIKEIAETDPQLAKRLSRPPPPPPLPKRAASESQSPPPPLPARAPSTPTVPARRLPPMPTRLPTPPPEPEYDEEPEQPIYDEPYENAEESSCIKCHDFSTVDAHAAQFPRHTVSSIPQLAYDLTAPFESETEKARSIFYWLHCNIAYDCDSFFSGNLRASTAESTLQSGLAVCDGYAGMFVSLAEHAGLQAHKVSGHGKGFGYTPLDPAEPCPPETSNHAWNCVLMDGTWRLLDSCWGAGALMGSSYTKRFAPFWFTSTPVEFGRRHYPTDPSYQLISEEDGGPVSWPDYILSGETPTIYDNLDSENFSRDLLQPATAEIYSGGWVSFTLFKQCEHMSREISDNYVYFVNAPDDTKTTLEVNDEGGWSANIYLARGMSGDVSLNMVTKFDNRDAKGLSTQTFKNSIGRKSMAWAGMARWRLV</sequence>
<dbReference type="NCBIfam" id="TIGR00982">
    <property type="entry name" value="uS12_E_A"/>
    <property type="match status" value="1"/>
</dbReference>
<feature type="region of interest" description="Disordered" evidence="4">
    <location>
        <begin position="210"/>
        <end position="344"/>
    </location>
</feature>
<keyword evidence="7" id="KW-1185">Reference proteome</keyword>
<dbReference type="Gene3D" id="3.10.620.30">
    <property type="match status" value="1"/>
</dbReference>
<reference evidence="6 7" key="1">
    <citation type="journal article" date="2024" name="J Genomics">
        <title>Draft genome sequencing and assembly of Favolaschia claudopus CIRM-BRFM 2984 isolated from oak limbs.</title>
        <authorList>
            <person name="Navarro D."/>
            <person name="Drula E."/>
            <person name="Chaduli D."/>
            <person name="Cazenave R."/>
            <person name="Ahrendt S."/>
            <person name="Wang J."/>
            <person name="Lipzen A."/>
            <person name="Daum C."/>
            <person name="Barry K."/>
            <person name="Grigoriev I.V."/>
            <person name="Favel A."/>
            <person name="Rosso M.N."/>
            <person name="Martin F."/>
        </authorList>
    </citation>
    <scope>NUCLEOTIDE SEQUENCE [LARGE SCALE GENOMIC DNA]</scope>
    <source>
        <strain evidence="6 7">CIRM-BRFM 2984</strain>
    </source>
</reference>
<evidence type="ECO:0000256" key="1">
    <source>
        <dbReference type="ARBA" id="ARBA00005657"/>
    </source>
</evidence>
<dbReference type="Gene3D" id="2.40.50.140">
    <property type="entry name" value="Nucleic acid-binding proteins"/>
    <property type="match status" value="1"/>
</dbReference>
<dbReference type="Pfam" id="PF00164">
    <property type="entry name" value="Ribosom_S12_S23"/>
    <property type="match status" value="1"/>
</dbReference>
<evidence type="ECO:0000259" key="5">
    <source>
        <dbReference type="SMART" id="SM00460"/>
    </source>
</evidence>
<dbReference type="Proteomes" id="UP001362999">
    <property type="component" value="Unassembled WGS sequence"/>
</dbReference>
<dbReference type="InterPro" id="IPR012340">
    <property type="entry name" value="NA-bd_OB-fold"/>
</dbReference>
<name>A0AAW0DWA4_9AGAR</name>
<feature type="compositionally biased region" description="Pro residues" evidence="4">
    <location>
        <begin position="321"/>
        <end position="335"/>
    </location>
</feature>
<dbReference type="Pfam" id="PF01841">
    <property type="entry name" value="Transglut_core"/>
    <property type="match status" value="1"/>
</dbReference>
<dbReference type="GO" id="GO:0015935">
    <property type="term" value="C:small ribosomal subunit"/>
    <property type="evidence" value="ECO:0007669"/>
    <property type="project" value="InterPro"/>
</dbReference>
<dbReference type="InterPro" id="IPR038765">
    <property type="entry name" value="Papain-like_cys_pep_sf"/>
</dbReference>
<keyword evidence="3" id="KW-0687">Ribonucleoprotein</keyword>
<dbReference type="EMBL" id="JAWWNJ010000004">
    <property type="protein sequence ID" value="KAK7057156.1"/>
    <property type="molecule type" value="Genomic_DNA"/>
</dbReference>
<feature type="compositionally biased region" description="Pro residues" evidence="4">
    <location>
        <begin position="169"/>
        <end position="185"/>
    </location>
</feature>
<dbReference type="InterPro" id="IPR002931">
    <property type="entry name" value="Transglutaminase-like"/>
</dbReference>
<dbReference type="SUPFAM" id="SSF54001">
    <property type="entry name" value="Cysteine proteinases"/>
    <property type="match status" value="1"/>
</dbReference>
<dbReference type="GO" id="GO:0003735">
    <property type="term" value="F:structural constituent of ribosome"/>
    <property type="evidence" value="ECO:0007669"/>
    <property type="project" value="InterPro"/>
</dbReference>
<dbReference type="PANTHER" id="PTHR46333">
    <property type="entry name" value="CYTOKINESIS PROTEIN 3"/>
    <property type="match status" value="1"/>
</dbReference>
<dbReference type="InterPro" id="IPR005680">
    <property type="entry name" value="Ribosomal_uS12_euk/arc"/>
</dbReference>
<accession>A0AAW0DWA4</accession>
<dbReference type="InterPro" id="IPR052557">
    <property type="entry name" value="CAP/Cytokinesis_protein"/>
</dbReference>
<protein>
    <submittedName>
        <fullName evidence="6">40s ribosomal protein s23</fullName>
    </submittedName>
</protein>
<dbReference type="PROSITE" id="PS00055">
    <property type="entry name" value="RIBOSOMAL_S12"/>
    <property type="match status" value="1"/>
</dbReference>
<feature type="compositionally biased region" description="Pro residues" evidence="4">
    <location>
        <begin position="246"/>
        <end position="262"/>
    </location>
</feature>
<dbReference type="GO" id="GO:0005737">
    <property type="term" value="C:cytoplasm"/>
    <property type="evidence" value="ECO:0007669"/>
    <property type="project" value="TreeGrafter"/>
</dbReference>
<comment type="caution">
    <text evidence="6">The sequence shown here is derived from an EMBL/GenBank/DDBJ whole genome shotgun (WGS) entry which is preliminary data.</text>
</comment>
<feature type="compositionally biased region" description="Low complexity" evidence="4">
    <location>
        <begin position="310"/>
        <end position="320"/>
    </location>
</feature>
<evidence type="ECO:0000256" key="2">
    <source>
        <dbReference type="ARBA" id="ARBA00022980"/>
    </source>
</evidence>
<evidence type="ECO:0000313" key="7">
    <source>
        <dbReference type="Proteomes" id="UP001362999"/>
    </source>
</evidence>
<dbReference type="CDD" id="cd03367">
    <property type="entry name" value="Ribosomal_S23"/>
    <property type="match status" value="1"/>
</dbReference>
<dbReference type="SUPFAM" id="SSF50249">
    <property type="entry name" value="Nucleic acid-binding proteins"/>
    <property type="match status" value="1"/>
</dbReference>
<dbReference type="GO" id="GO:0006412">
    <property type="term" value="P:translation"/>
    <property type="evidence" value="ECO:0007669"/>
    <property type="project" value="InterPro"/>
</dbReference>
<evidence type="ECO:0000313" key="6">
    <source>
        <dbReference type="EMBL" id="KAK7057156.1"/>
    </source>
</evidence>
<dbReference type="PANTHER" id="PTHR46333:SF5">
    <property type="entry name" value="TRANSGLUTAMINASE-LIKE DOMAIN-CONTAINING PROTEIN"/>
    <property type="match status" value="1"/>
</dbReference>
<proteinExistence type="inferred from homology"/>
<dbReference type="FunFam" id="2.40.50.140:FF:000007">
    <property type="entry name" value="40S ribosomal protein S23"/>
    <property type="match status" value="1"/>
</dbReference>
<feature type="domain" description="Transglutaminase-like" evidence="5">
    <location>
        <begin position="432"/>
        <end position="504"/>
    </location>
</feature>
<evidence type="ECO:0000256" key="4">
    <source>
        <dbReference type="SAM" id="MobiDB-lite"/>
    </source>
</evidence>